<dbReference type="CDD" id="cd01285">
    <property type="entry name" value="nucleoside_deaminase"/>
    <property type="match status" value="1"/>
</dbReference>
<dbReference type="SUPFAM" id="SSF53927">
    <property type="entry name" value="Cytidine deaminase-like"/>
    <property type="match status" value="1"/>
</dbReference>
<dbReference type="Gene3D" id="3.40.140.10">
    <property type="entry name" value="Cytidine Deaminase, domain 2"/>
    <property type="match status" value="1"/>
</dbReference>
<dbReference type="AlphaFoldDB" id="A0A3B0STY6"/>
<feature type="domain" description="CMP/dCMP-type deaminase" evidence="1">
    <location>
        <begin position="44"/>
        <end position="164"/>
    </location>
</feature>
<dbReference type="PROSITE" id="PS51747">
    <property type="entry name" value="CYT_DCMP_DEAMINASES_2"/>
    <property type="match status" value="1"/>
</dbReference>
<gene>
    <name evidence="2" type="ORF">MNBD_ACTINO02-2839</name>
</gene>
<organism evidence="2">
    <name type="scientific">hydrothermal vent metagenome</name>
    <dbReference type="NCBI Taxonomy" id="652676"/>
    <lineage>
        <taxon>unclassified sequences</taxon>
        <taxon>metagenomes</taxon>
        <taxon>ecological metagenomes</taxon>
    </lineage>
</organism>
<dbReference type="InterPro" id="IPR016193">
    <property type="entry name" value="Cytidine_deaminase-like"/>
</dbReference>
<reference evidence="2" key="1">
    <citation type="submission" date="2018-06" db="EMBL/GenBank/DDBJ databases">
        <authorList>
            <person name="Zhirakovskaya E."/>
        </authorList>
    </citation>
    <scope>NUCLEOTIDE SEQUENCE</scope>
</reference>
<evidence type="ECO:0000313" key="2">
    <source>
        <dbReference type="EMBL" id="VAW07950.1"/>
    </source>
</evidence>
<proteinExistence type="predicted"/>
<dbReference type="InterPro" id="IPR002125">
    <property type="entry name" value="CMP_dCMP_dom"/>
</dbReference>
<dbReference type="EMBL" id="UOEK01000429">
    <property type="protein sequence ID" value="VAW07950.1"/>
    <property type="molecule type" value="Genomic_DNA"/>
</dbReference>
<accession>A0A3B0STY6</accession>
<name>A0A3B0STY6_9ZZZZ</name>
<evidence type="ECO:0000259" key="1">
    <source>
        <dbReference type="PROSITE" id="PS51747"/>
    </source>
</evidence>
<dbReference type="PANTHER" id="PTHR11079">
    <property type="entry name" value="CYTOSINE DEAMINASE FAMILY MEMBER"/>
    <property type="match status" value="1"/>
</dbReference>
<dbReference type="Pfam" id="PF00383">
    <property type="entry name" value="dCMP_cyt_deam_1"/>
    <property type="match status" value="1"/>
</dbReference>
<dbReference type="GO" id="GO:0003824">
    <property type="term" value="F:catalytic activity"/>
    <property type="evidence" value="ECO:0007669"/>
    <property type="project" value="InterPro"/>
</dbReference>
<protein>
    <recommendedName>
        <fullName evidence="1">CMP/dCMP-type deaminase domain-containing protein</fullName>
    </recommendedName>
</protein>
<dbReference type="PANTHER" id="PTHR11079:SF162">
    <property type="entry name" value="RIBOFLAVIN BIOSYNTHESIS PROTEIN PYRD, CHLOROPLASTIC"/>
    <property type="match status" value="1"/>
</dbReference>
<sequence length="213" mass="22374">MTSSSTSSSSSDTAPGSAPLVTEATVTLPTWLIDDATNYQGVYATVEDRMAVAIEVARRNVEERTGGPFGAVIVEVESGRLVSVGVNRVVEENAAFAHAEMLAFLMAGRAVKSFDLGADHLPAMQLVTSAEPCAMCLGTVPWSGVTSVICGARDADIREIGFDEGAKPENWIDGLNARGITVTMDVLRDDAVAVLRRYAASGSIIYNSRGSSA</sequence>